<evidence type="ECO:0000313" key="2">
    <source>
        <dbReference type="EMBL" id="KAA6362534.1"/>
    </source>
</evidence>
<protein>
    <submittedName>
        <fullName evidence="2">Uncharacterized protein</fullName>
    </submittedName>
</protein>
<comment type="caution">
    <text evidence="2">The sequence shown here is derived from an EMBL/GenBank/DDBJ whole genome shotgun (WGS) entry which is preliminary data.</text>
</comment>
<evidence type="ECO:0000313" key="3">
    <source>
        <dbReference type="Proteomes" id="UP000324800"/>
    </source>
</evidence>
<organism evidence="2 3">
    <name type="scientific">Streblomastix strix</name>
    <dbReference type="NCBI Taxonomy" id="222440"/>
    <lineage>
        <taxon>Eukaryota</taxon>
        <taxon>Metamonada</taxon>
        <taxon>Preaxostyla</taxon>
        <taxon>Oxymonadida</taxon>
        <taxon>Streblomastigidae</taxon>
        <taxon>Streblomastix</taxon>
    </lineage>
</organism>
<dbReference type="EMBL" id="SNRW01024072">
    <property type="protein sequence ID" value="KAA6362534.1"/>
    <property type="molecule type" value="Genomic_DNA"/>
</dbReference>
<sequence length="278" mass="30664">MEWLDSLTYTPQIYESIPEAVIGIIIFATEQIVQSETESEDQEQLINDIERIVADGTDDNGDDDQSEHAIELKHFINENNGLRKNDSGTQLQATINGEANTEISITKTSANTPPHNVNGSDGLGGNGCETQLQAESNEIEHQNHQAIDNTGNENSIKQANDNRTAGQQNNQGSNNETKHQQDSGNNKSREIGSSHTIHREQELRNSNITQSKGQQPLITTPPELSQVKGKVVLPKQWMQLTNYLDTRSKTGQLKSVLNKSLGSPEARANSDTSNHFIQ</sequence>
<dbReference type="AlphaFoldDB" id="A0A5J4TW60"/>
<feature type="non-terminal residue" evidence="2">
    <location>
        <position position="278"/>
    </location>
</feature>
<feature type="region of interest" description="Disordered" evidence="1">
    <location>
        <begin position="258"/>
        <end position="278"/>
    </location>
</feature>
<feature type="region of interest" description="Disordered" evidence="1">
    <location>
        <begin position="146"/>
        <end position="192"/>
    </location>
</feature>
<gene>
    <name evidence="2" type="ORF">EZS28_041937</name>
</gene>
<feature type="compositionally biased region" description="Polar residues" evidence="1">
    <location>
        <begin position="269"/>
        <end position="278"/>
    </location>
</feature>
<feature type="compositionally biased region" description="Polar residues" evidence="1">
    <location>
        <begin position="107"/>
        <end position="119"/>
    </location>
</feature>
<feature type="compositionally biased region" description="Polar residues" evidence="1">
    <location>
        <begin position="204"/>
        <end position="218"/>
    </location>
</feature>
<feature type="compositionally biased region" description="Basic and acidic residues" evidence="1">
    <location>
        <begin position="176"/>
        <end position="192"/>
    </location>
</feature>
<proteinExistence type="predicted"/>
<name>A0A5J4TW60_9EUKA</name>
<reference evidence="2 3" key="1">
    <citation type="submission" date="2019-03" db="EMBL/GenBank/DDBJ databases">
        <title>Single cell metagenomics reveals metabolic interactions within the superorganism composed of flagellate Streblomastix strix and complex community of Bacteroidetes bacteria on its surface.</title>
        <authorList>
            <person name="Treitli S.C."/>
            <person name="Kolisko M."/>
            <person name="Husnik F."/>
            <person name="Keeling P."/>
            <person name="Hampl V."/>
        </authorList>
    </citation>
    <scope>NUCLEOTIDE SEQUENCE [LARGE SCALE GENOMIC DNA]</scope>
    <source>
        <strain evidence="2">ST1C</strain>
    </source>
</reference>
<accession>A0A5J4TW60</accession>
<feature type="region of interest" description="Disordered" evidence="1">
    <location>
        <begin position="204"/>
        <end position="223"/>
    </location>
</feature>
<feature type="compositionally biased region" description="Polar residues" evidence="1">
    <location>
        <begin position="146"/>
        <end position="175"/>
    </location>
</feature>
<evidence type="ECO:0000256" key="1">
    <source>
        <dbReference type="SAM" id="MobiDB-lite"/>
    </source>
</evidence>
<feature type="region of interest" description="Disordered" evidence="1">
    <location>
        <begin position="107"/>
        <end position="129"/>
    </location>
</feature>
<dbReference type="Proteomes" id="UP000324800">
    <property type="component" value="Unassembled WGS sequence"/>
</dbReference>